<dbReference type="OrthoDB" id="5622706at2"/>
<dbReference type="InterPro" id="IPR010938">
    <property type="entry name" value="DUF1131"/>
</dbReference>
<dbReference type="RefSeq" id="WP_108901680.1">
    <property type="nucleotide sequence ID" value="NZ_CP029185.2"/>
</dbReference>
<protein>
    <submittedName>
        <fullName evidence="1">RpoE-regulated lipoprotein</fullName>
    </submittedName>
</protein>
<name>A0A2Y9U0Q1_9GAMM</name>
<keyword evidence="2" id="KW-1185">Reference proteome</keyword>
<dbReference type="Gene3D" id="2.60.460.10">
    <property type="entry name" value="protein yfey like domain"/>
    <property type="match status" value="1"/>
</dbReference>
<evidence type="ECO:0000313" key="2">
    <source>
        <dbReference type="Proteomes" id="UP000244908"/>
    </source>
</evidence>
<dbReference type="AlphaFoldDB" id="A0A2Y9U0Q1"/>
<accession>A0A2Y9U0Q1</accession>
<sequence>MNIRIVLLLVPFLITGCSTVSNFSWSKLSPTNWFGSALELNNAGLGAISSMTPMEDNALNQTLNGDYRLRKGMGMSAGQMTSYYEALDGDKVILVFHGNPSNRVERIEVMDKSIETPKGSHVGTPFSDLYQKAFDVCRVGTGDDSGKVLCRSPESTRITYVFSGEWMGPSEIMPSDDKLKVWTISKMVWQSK</sequence>
<proteinExistence type="predicted"/>
<dbReference type="Proteomes" id="UP000244908">
    <property type="component" value="Chromosome"/>
</dbReference>
<dbReference type="PROSITE" id="PS51257">
    <property type="entry name" value="PROKAR_LIPOPROTEIN"/>
    <property type="match status" value="1"/>
</dbReference>
<dbReference type="NCBIfam" id="NF007990">
    <property type="entry name" value="PRK10718.1"/>
    <property type="match status" value="1"/>
</dbReference>
<dbReference type="Pfam" id="PF06572">
    <property type="entry name" value="DUF1131"/>
    <property type="match status" value="1"/>
</dbReference>
<dbReference type="KEGG" id="lpv:HYN51_14410"/>
<dbReference type="EMBL" id="CP029185">
    <property type="protein sequence ID" value="AWH89636.1"/>
    <property type="molecule type" value="Genomic_DNA"/>
</dbReference>
<organism evidence="1 2">
    <name type="scientific">Limnobaculum parvum</name>
    <dbReference type="NCBI Taxonomy" id="2172103"/>
    <lineage>
        <taxon>Bacteria</taxon>
        <taxon>Pseudomonadati</taxon>
        <taxon>Pseudomonadota</taxon>
        <taxon>Gammaproteobacteria</taxon>
        <taxon>Enterobacterales</taxon>
        <taxon>Budviciaceae</taxon>
        <taxon>Limnobaculum</taxon>
    </lineage>
</organism>
<evidence type="ECO:0000313" key="1">
    <source>
        <dbReference type="EMBL" id="AWH89636.1"/>
    </source>
</evidence>
<reference evidence="1 2" key="1">
    <citation type="journal article" date="2019" name="Int. J. Syst. Evol. Microbiol.">
        <title>Limnobaculum parvum gen. nov., sp. nov., isolated from a freshwater lake.</title>
        <authorList>
            <person name="Baek C."/>
            <person name="Shin S.K."/>
            <person name="Yi H."/>
        </authorList>
    </citation>
    <scope>NUCLEOTIDE SEQUENCE [LARGE SCALE GENOMIC DNA]</scope>
    <source>
        <strain evidence="1 2">HYN0051</strain>
    </source>
</reference>
<gene>
    <name evidence="1" type="ORF">HYN51_14410</name>
</gene>
<dbReference type="InterPro" id="IPR038714">
    <property type="entry name" value="YfeY-like_sf"/>
</dbReference>
<keyword evidence="1" id="KW-0449">Lipoprotein</keyword>